<organism evidence="1 2">
    <name type="scientific">Plakobranchus ocellatus</name>
    <dbReference type="NCBI Taxonomy" id="259542"/>
    <lineage>
        <taxon>Eukaryota</taxon>
        <taxon>Metazoa</taxon>
        <taxon>Spiralia</taxon>
        <taxon>Lophotrochozoa</taxon>
        <taxon>Mollusca</taxon>
        <taxon>Gastropoda</taxon>
        <taxon>Heterobranchia</taxon>
        <taxon>Euthyneura</taxon>
        <taxon>Panpulmonata</taxon>
        <taxon>Sacoglossa</taxon>
        <taxon>Placobranchoidea</taxon>
        <taxon>Plakobranchidae</taxon>
        <taxon>Plakobranchus</taxon>
    </lineage>
</organism>
<protein>
    <submittedName>
        <fullName evidence="1">Uncharacterized protein</fullName>
    </submittedName>
</protein>
<reference evidence="1 2" key="1">
    <citation type="journal article" date="2021" name="Elife">
        <title>Chloroplast acquisition without the gene transfer in kleptoplastic sea slugs, Plakobranchus ocellatus.</title>
        <authorList>
            <person name="Maeda T."/>
            <person name="Takahashi S."/>
            <person name="Yoshida T."/>
            <person name="Shimamura S."/>
            <person name="Takaki Y."/>
            <person name="Nagai Y."/>
            <person name="Toyoda A."/>
            <person name="Suzuki Y."/>
            <person name="Arimoto A."/>
            <person name="Ishii H."/>
            <person name="Satoh N."/>
            <person name="Nishiyama T."/>
            <person name="Hasebe M."/>
            <person name="Maruyama T."/>
            <person name="Minagawa J."/>
            <person name="Obokata J."/>
            <person name="Shigenobu S."/>
        </authorList>
    </citation>
    <scope>NUCLEOTIDE SEQUENCE [LARGE SCALE GENOMIC DNA]</scope>
</reference>
<evidence type="ECO:0000313" key="1">
    <source>
        <dbReference type="EMBL" id="GFO03371.1"/>
    </source>
</evidence>
<name>A0AAV3ZWN4_9GAST</name>
<dbReference type="EMBL" id="BLXT01003724">
    <property type="protein sequence ID" value="GFO03371.1"/>
    <property type="molecule type" value="Genomic_DNA"/>
</dbReference>
<evidence type="ECO:0000313" key="2">
    <source>
        <dbReference type="Proteomes" id="UP000735302"/>
    </source>
</evidence>
<accession>A0AAV3ZWN4</accession>
<keyword evidence="2" id="KW-1185">Reference proteome</keyword>
<gene>
    <name evidence="1" type="ORF">PoB_002987600</name>
</gene>
<dbReference type="Proteomes" id="UP000735302">
    <property type="component" value="Unassembled WGS sequence"/>
</dbReference>
<dbReference type="AlphaFoldDB" id="A0AAV3ZWN4"/>
<proteinExistence type="predicted"/>
<comment type="caution">
    <text evidence="1">The sequence shown here is derived from an EMBL/GenBank/DDBJ whole genome shotgun (WGS) entry which is preliminary data.</text>
</comment>
<sequence>MAADPHDDKQRQESRGILPELLIGRDVLKTHTPCSTCRDLLCSQRTETIVEKELAGEKRSVRVGIIKRMARFVHLSRFSGVVLHR</sequence>